<sequence length="614" mass="68418">MRIIALILLFSILAGIAVVPISFSQSSSFTLYHPLILGNITMLNGGNIQYDPMYYSFEAYQIHPPNATPVIVKIATNAIFNNSGLTPYVVHVNIPKGNYSMEILNVSINESGGAQYDRPVYIFANGVPIFWGSTQELLNSTAEADVTLFENLLSGNVTFQLVLENFYDAKIGITGIYKMNVTLYLYPGTPPKGLPNYFIPLFVNKYNYSYVILNPLNNYISQNVSIPNGTYKMALLLYEEGGGLDEFWYANEPATREIKVIYDGRLVGVVNPYQTIYTGGINLFWWRPLTSINTLSFHSPYIIDLTPMLAFRSINNSIAVTVTNLQTALQLTGTADYDWDIGGVLMLWVNPANPLLSAKLLTEYARFMDSSPIFNLGFVGEYYQEGGSYLINYSAILEFKNGTEYSDVIQEGRFYAYQTFNQIYEKAYLGETFVEKAIESGSLYNATLYYDVYYPVFLQISAIEIPITNPHVIPFNLSYAQNGTLSLGLYYNYVNVFNGENLTIRTMENVTAIGGFSGIIEVINKYGGAVLVGLTSNNALTTKNLVNYILLNGVGYKEVFSAEGLQNSTTQTAGYYVYHSVQFIPITNTGNSNADPPKKGAFLIVPNSFLRIIL</sequence>
<protein>
    <submittedName>
        <fullName evidence="2">Peptide-N4-asparagine amidase</fullName>
    </submittedName>
</protein>
<gene>
    <name evidence="2" type="ORF">V6M85_05715</name>
</gene>
<name>A0AAX4L2Z5_9CREN</name>
<evidence type="ECO:0000313" key="2">
    <source>
        <dbReference type="EMBL" id="WWQ61568.1"/>
    </source>
</evidence>
<dbReference type="InterPro" id="IPR021102">
    <property type="entry name" value="PNGase_A"/>
</dbReference>
<feature type="domain" description="Peptide N-acetyl-beta-D-glucosaminyl asparaginase amidase A N-terminal" evidence="1">
    <location>
        <begin position="255"/>
        <end position="353"/>
    </location>
</feature>
<evidence type="ECO:0000313" key="3">
    <source>
        <dbReference type="Proteomes" id="UP001432202"/>
    </source>
</evidence>
<organism evidence="2 3">
    <name type="scientific">Sulfolobus tengchongensis</name>
    <dbReference type="NCBI Taxonomy" id="207809"/>
    <lineage>
        <taxon>Archaea</taxon>
        <taxon>Thermoproteota</taxon>
        <taxon>Thermoprotei</taxon>
        <taxon>Sulfolobales</taxon>
        <taxon>Sulfolobaceae</taxon>
        <taxon>Sulfolobus</taxon>
    </lineage>
</organism>
<dbReference type="Proteomes" id="UP001432202">
    <property type="component" value="Chromosome"/>
</dbReference>
<feature type="domain" description="Peptide N-acetyl-beta-D-glucosaminyl asparaginase amidase A N-terminal" evidence="1">
    <location>
        <begin position="77"/>
        <end position="252"/>
    </location>
</feature>
<dbReference type="PANTHER" id="PTHR31104">
    <property type="entry name" value="PEPTIDE-N4-(N-ACETYL-BETA-GLUCOSAMINYL)ASPARAGINE AMIDASE A PROTEIN"/>
    <property type="match status" value="1"/>
</dbReference>
<keyword evidence="3" id="KW-1185">Reference proteome</keyword>
<dbReference type="EMBL" id="CP146016">
    <property type="protein sequence ID" value="WWQ61568.1"/>
    <property type="molecule type" value="Genomic_DNA"/>
</dbReference>
<dbReference type="GeneID" id="89336245"/>
<accession>A0AAX4L2Z5</accession>
<dbReference type="RefSeq" id="WP_338604109.1">
    <property type="nucleotide sequence ID" value="NZ_CP146016.1"/>
</dbReference>
<reference evidence="2 3" key="1">
    <citation type="submission" date="2024-02" db="EMBL/GenBank/DDBJ databases">
        <title>STSV induces naive adaptation in Sulfolobus.</title>
        <authorList>
            <person name="Xiang X."/>
            <person name="Song M."/>
        </authorList>
    </citation>
    <scope>NUCLEOTIDE SEQUENCE [LARGE SCALE GENOMIC DNA]</scope>
    <source>
        <strain evidence="2 3">RT2</strain>
    </source>
</reference>
<proteinExistence type="predicted"/>
<dbReference type="Pfam" id="PF12222">
    <property type="entry name" value="PNGaseA"/>
    <property type="match status" value="2"/>
</dbReference>
<dbReference type="InterPro" id="IPR056948">
    <property type="entry name" value="PNGaseA_N"/>
</dbReference>
<evidence type="ECO:0000259" key="1">
    <source>
        <dbReference type="Pfam" id="PF12222"/>
    </source>
</evidence>
<dbReference type="AlphaFoldDB" id="A0AAX4L2Z5"/>